<evidence type="ECO:0000256" key="1">
    <source>
        <dbReference type="SAM" id="MobiDB-lite"/>
    </source>
</evidence>
<name>A0AAW0A9G1_9AGAR</name>
<evidence type="ECO:0000313" key="4">
    <source>
        <dbReference type="Proteomes" id="UP001362999"/>
    </source>
</evidence>
<dbReference type="AlphaFoldDB" id="A0AAW0A9G1"/>
<dbReference type="EMBL" id="JAWWNJ010000077">
    <property type="protein sequence ID" value="KAK7005602.1"/>
    <property type="molecule type" value="Genomic_DNA"/>
</dbReference>
<accession>A0AAW0A9G1</accession>
<organism evidence="3 4">
    <name type="scientific">Favolaschia claudopus</name>
    <dbReference type="NCBI Taxonomy" id="2862362"/>
    <lineage>
        <taxon>Eukaryota</taxon>
        <taxon>Fungi</taxon>
        <taxon>Dikarya</taxon>
        <taxon>Basidiomycota</taxon>
        <taxon>Agaricomycotina</taxon>
        <taxon>Agaricomycetes</taxon>
        <taxon>Agaricomycetidae</taxon>
        <taxon>Agaricales</taxon>
        <taxon>Marasmiineae</taxon>
        <taxon>Mycenaceae</taxon>
        <taxon>Favolaschia</taxon>
    </lineage>
</organism>
<feature type="region of interest" description="Disordered" evidence="1">
    <location>
        <begin position="1"/>
        <end position="50"/>
    </location>
</feature>
<keyword evidence="2" id="KW-0812">Transmembrane</keyword>
<proteinExistence type="predicted"/>
<protein>
    <submittedName>
        <fullName evidence="3">Uncharacterized protein</fullName>
    </submittedName>
</protein>
<evidence type="ECO:0000313" key="3">
    <source>
        <dbReference type="EMBL" id="KAK7005602.1"/>
    </source>
</evidence>
<reference evidence="3 4" key="1">
    <citation type="journal article" date="2024" name="J Genomics">
        <title>Draft genome sequencing and assembly of Favolaschia claudopus CIRM-BRFM 2984 isolated from oak limbs.</title>
        <authorList>
            <person name="Navarro D."/>
            <person name="Drula E."/>
            <person name="Chaduli D."/>
            <person name="Cazenave R."/>
            <person name="Ahrendt S."/>
            <person name="Wang J."/>
            <person name="Lipzen A."/>
            <person name="Daum C."/>
            <person name="Barry K."/>
            <person name="Grigoriev I.V."/>
            <person name="Favel A."/>
            <person name="Rosso M.N."/>
            <person name="Martin F."/>
        </authorList>
    </citation>
    <scope>NUCLEOTIDE SEQUENCE [LARGE SCALE GENOMIC DNA]</scope>
    <source>
        <strain evidence="3 4">CIRM-BRFM 2984</strain>
    </source>
</reference>
<sequence length="427" mass="47643">MNTSGSISTVSGSGSVQSHLSTANSQQRLRAPNNPSTPTKSPSSLTPPPLPHSNSLTHALRLFFTSPDSQILVQFIDHPLPNVTRSWKGLTFKWITLMYCFLSFAFTSACIFQYFYVGYPAANLVATAHLPISAPGPQSSRLSPYILSLGGLPQFEPYVLHPSSPVDGITACLWSTDNDDLNFNDLASWASRWPGPISLVLVTASQPHSTSHRQLLKRLNNIKSRPSLTGVSLHLMHSLDRQYSPSAYLNLARLFANSRTVMLFPANLTNVLPSNAYKMLSLQNRPPVKQPLLLTPSAPSAFSVPDLTPMIIPRHYPVWCSERAISASRASDWDDCVWQLWLEEYGLRHVNVSVAIVPEVLVNNDQAISGWARIRDNLRGRYRMEVCEGVIRRMSTGEGVRMTKSAKRRLQWAKSFCRQIENVFKEK</sequence>
<evidence type="ECO:0000256" key="2">
    <source>
        <dbReference type="SAM" id="Phobius"/>
    </source>
</evidence>
<keyword evidence="4" id="KW-1185">Reference proteome</keyword>
<keyword evidence="2" id="KW-0472">Membrane</keyword>
<dbReference type="Proteomes" id="UP001362999">
    <property type="component" value="Unassembled WGS sequence"/>
</dbReference>
<feature type="compositionally biased region" description="Low complexity" evidence="1">
    <location>
        <begin position="32"/>
        <end position="44"/>
    </location>
</feature>
<keyword evidence="2" id="KW-1133">Transmembrane helix</keyword>
<feature type="transmembrane region" description="Helical" evidence="2">
    <location>
        <begin position="94"/>
        <end position="116"/>
    </location>
</feature>
<comment type="caution">
    <text evidence="3">The sequence shown here is derived from an EMBL/GenBank/DDBJ whole genome shotgun (WGS) entry which is preliminary data.</text>
</comment>
<gene>
    <name evidence="3" type="ORF">R3P38DRAFT_3038506</name>
</gene>
<feature type="compositionally biased region" description="Polar residues" evidence="1">
    <location>
        <begin position="19"/>
        <end position="28"/>
    </location>
</feature>
<feature type="compositionally biased region" description="Low complexity" evidence="1">
    <location>
        <begin position="1"/>
        <end position="18"/>
    </location>
</feature>